<dbReference type="Proteomes" id="UP001162834">
    <property type="component" value="Chromosome"/>
</dbReference>
<dbReference type="InterPro" id="IPR038495">
    <property type="entry name" value="ATPase_E_C"/>
</dbReference>
<accession>A0A9E6XRV1</accession>
<dbReference type="EMBL" id="CP087164">
    <property type="protein sequence ID" value="UGS33710.1"/>
    <property type="molecule type" value="Genomic_DNA"/>
</dbReference>
<comment type="similarity">
    <text evidence="2">Belongs to the FliH family.</text>
</comment>
<evidence type="ECO:0000259" key="7">
    <source>
        <dbReference type="Pfam" id="PF02108"/>
    </source>
</evidence>
<evidence type="ECO:0000256" key="6">
    <source>
        <dbReference type="ARBA" id="ARBA00023225"/>
    </source>
</evidence>
<reference evidence="8" key="1">
    <citation type="journal article" date="2022" name="Int. J. Syst. Evol. Microbiol.">
        <title>Pseudomonas aegrilactucae sp. nov. and Pseudomonas morbosilactucae sp. nov., pathogens causing bacterial rot of lettuce in Japan.</title>
        <authorList>
            <person name="Sawada H."/>
            <person name="Fujikawa T."/>
            <person name="Satou M."/>
        </authorList>
    </citation>
    <scope>NUCLEOTIDE SEQUENCE</scope>
    <source>
        <strain evidence="8">0166_1</strain>
    </source>
</reference>
<name>A0A9E6XRV1_9ACTN</name>
<keyword evidence="6" id="KW-1006">Bacterial flagellum protein export</keyword>
<proteinExistence type="inferred from homology"/>
<dbReference type="GO" id="GO:0044781">
    <property type="term" value="P:bacterial-type flagellum organization"/>
    <property type="evidence" value="ECO:0007669"/>
    <property type="project" value="UniProtKB-KW"/>
</dbReference>
<dbReference type="InterPro" id="IPR018035">
    <property type="entry name" value="Flagellar_FliH/T3SS_HrpE"/>
</dbReference>
<evidence type="ECO:0000256" key="3">
    <source>
        <dbReference type="ARBA" id="ARBA00022448"/>
    </source>
</evidence>
<evidence type="ECO:0000256" key="5">
    <source>
        <dbReference type="ARBA" id="ARBA00022927"/>
    </source>
</evidence>
<dbReference type="SUPFAM" id="SSF160527">
    <property type="entry name" value="V-type ATPase subunit E-like"/>
    <property type="match status" value="1"/>
</dbReference>
<dbReference type="Pfam" id="PF02108">
    <property type="entry name" value="FliH"/>
    <property type="match status" value="1"/>
</dbReference>
<dbReference type="GO" id="GO:0015031">
    <property type="term" value="P:protein transport"/>
    <property type="evidence" value="ECO:0007669"/>
    <property type="project" value="UniProtKB-KW"/>
</dbReference>
<evidence type="ECO:0000313" key="8">
    <source>
        <dbReference type="EMBL" id="UGS33710.1"/>
    </source>
</evidence>
<evidence type="ECO:0000256" key="1">
    <source>
        <dbReference type="ARBA" id="ARBA00003041"/>
    </source>
</evidence>
<dbReference type="GO" id="GO:0005829">
    <property type="term" value="C:cytosol"/>
    <property type="evidence" value="ECO:0007669"/>
    <property type="project" value="TreeGrafter"/>
</dbReference>
<gene>
    <name evidence="8" type="ORF">DSM104329_00075</name>
</gene>
<sequence length="202" mass="21219">MPEFTYAPLEAPADLAVTAAQRTREAHDVLALARQEAGAIRAQAHAEGFEAGRQEAVAAAAPAAEALAAAARALAAETDALAERTEIAAVELALRIAEQALGAALAAEPARVLDVVRGALRRLVERERVLLLVNPGDLDLVRDRVGALVGELGGIEHCEVQAERRVPRGGAVVRTEEGEVDATLATKLQRAREVLEHELSAA</sequence>
<dbReference type="PANTHER" id="PTHR34982">
    <property type="entry name" value="YOP PROTEINS TRANSLOCATION PROTEIN L"/>
    <property type="match status" value="1"/>
</dbReference>
<dbReference type="PANTHER" id="PTHR34982:SF1">
    <property type="entry name" value="FLAGELLAR ASSEMBLY PROTEIN FLIH"/>
    <property type="match status" value="1"/>
</dbReference>
<dbReference type="Gene3D" id="3.30.2320.30">
    <property type="entry name" value="ATP synthase, E subunit, C-terminal"/>
    <property type="match status" value="1"/>
</dbReference>
<organism evidence="8 9">
    <name type="scientific">Capillimicrobium parvum</name>
    <dbReference type="NCBI Taxonomy" id="2884022"/>
    <lineage>
        <taxon>Bacteria</taxon>
        <taxon>Bacillati</taxon>
        <taxon>Actinomycetota</taxon>
        <taxon>Thermoleophilia</taxon>
        <taxon>Solirubrobacterales</taxon>
        <taxon>Capillimicrobiaceae</taxon>
        <taxon>Capillimicrobium</taxon>
    </lineage>
</organism>
<dbReference type="AlphaFoldDB" id="A0A9E6XRV1"/>
<feature type="domain" description="Flagellar assembly protein FliH/Type III secretion system HrpE" evidence="7">
    <location>
        <begin position="64"/>
        <end position="190"/>
    </location>
</feature>
<dbReference type="InterPro" id="IPR051472">
    <property type="entry name" value="T3SS_Stator/FliH"/>
</dbReference>
<keyword evidence="3" id="KW-0813">Transport</keyword>
<keyword evidence="9" id="KW-1185">Reference proteome</keyword>
<comment type="function">
    <text evidence="1">Needed for flagellar regrowth and assembly.</text>
</comment>
<evidence type="ECO:0000256" key="2">
    <source>
        <dbReference type="ARBA" id="ARBA00006602"/>
    </source>
</evidence>
<evidence type="ECO:0000313" key="9">
    <source>
        <dbReference type="Proteomes" id="UP001162834"/>
    </source>
</evidence>
<dbReference type="KEGG" id="sbae:DSM104329_00075"/>
<evidence type="ECO:0000256" key="4">
    <source>
        <dbReference type="ARBA" id="ARBA00022795"/>
    </source>
</evidence>
<keyword evidence="4" id="KW-1005">Bacterial flagellum biogenesis</keyword>
<keyword evidence="5" id="KW-0653">Protein transport</keyword>
<protein>
    <recommendedName>
        <fullName evidence="7">Flagellar assembly protein FliH/Type III secretion system HrpE domain-containing protein</fullName>
    </recommendedName>
</protein>
<dbReference type="RefSeq" id="WP_259313404.1">
    <property type="nucleotide sequence ID" value="NZ_CP087164.1"/>
</dbReference>